<evidence type="ECO:0000256" key="8">
    <source>
        <dbReference type="ARBA" id="ARBA00066629"/>
    </source>
</evidence>
<evidence type="ECO:0000256" key="5">
    <source>
        <dbReference type="ARBA" id="ARBA00022741"/>
    </source>
</evidence>
<dbReference type="InterPro" id="IPR051414">
    <property type="entry name" value="Adenylate-forming_Reductase"/>
</dbReference>
<dbReference type="PANTHER" id="PTHR43439:SF2">
    <property type="entry name" value="ENZYME, PUTATIVE (JCVI)-RELATED"/>
    <property type="match status" value="1"/>
</dbReference>
<dbReference type="Proteomes" id="UP000886110">
    <property type="component" value="Unassembled WGS sequence"/>
</dbReference>
<keyword evidence="5" id="KW-0547">Nucleotide-binding</keyword>
<keyword evidence="4 13" id="KW-0436">Ligase</keyword>
<dbReference type="FunFam" id="3.40.50.12780:FF:000016">
    <property type="entry name" value="Phenylacetate-coenzyme A ligase"/>
    <property type="match status" value="1"/>
</dbReference>
<dbReference type="InterPro" id="IPR011880">
    <property type="entry name" value="PA_CoA_ligase"/>
</dbReference>
<reference evidence="13" key="1">
    <citation type="journal article" date="2020" name="mSystems">
        <title>Genome- and Community-Level Interaction Insights into Carbon Utilization and Element Cycling Functions of Hydrothermarchaeota in Hydrothermal Sediment.</title>
        <authorList>
            <person name="Zhou Z."/>
            <person name="Liu Y."/>
            <person name="Xu W."/>
            <person name="Pan J."/>
            <person name="Luo Z.H."/>
            <person name="Li M."/>
        </authorList>
    </citation>
    <scope>NUCLEOTIDE SEQUENCE [LARGE SCALE GENOMIC DNA]</scope>
    <source>
        <strain evidence="13">HyVt-74</strain>
    </source>
</reference>
<evidence type="ECO:0000259" key="11">
    <source>
        <dbReference type="Pfam" id="PF00501"/>
    </source>
</evidence>
<dbReference type="AlphaFoldDB" id="A0A7C5DAL3"/>
<dbReference type="InterPro" id="IPR042099">
    <property type="entry name" value="ANL_N_sf"/>
</dbReference>
<feature type="non-terminal residue" evidence="13">
    <location>
        <position position="380"/>
    </location>
</feature>
<comment type="similarity">
    <text evidence="7">Belongs to the phenylacetyl-CoA ligase family.</text>
</comment>
<organism evidence="13">
    <name type="scientific">candidate division WOR-3 bacterium</name>
    <dbReference type="NCBI Taxonomy" id="2052148"/>
    <lineage>
        <taxon>Bacteria</taxon>
        <taxon>Bacteria division WOR-3</taxon>
    </lineage>
</organism>
<dbReference type="Pfam" id="PF14535">
    <property type="entry name" value="AMP-binding_C_2"/>
    <property type="match status" value="1"/>
</dbReference>
<name>A0A7C5DAL3_UNCW3</name>
<dbReference type="InterPro" id="IPR028154">
    <property type="entry name" value="AMP-dep_Lig_C"/>
</dbReference>
<evidence type="ECO:0000256" key="1">
    <source>
        <dbReference type="ARBA" id="ARBA00011245"/>
    </source>
</evidence>
<dbReference type="GO" id="GO:0000166">
    <property type="term" value="F:nucleotide binding"/>
    <property type="evidence" value="ECO:0007669"/>
    <property type="project" value="UniProtKB-KW"/>
</dbReference>
<keyword evidence="3" id="KW-0597">Phosphoprotein</keyword>
<dbReference type="PANTHER" id="PTHR43439">
    <property type="entry name" value="PHENYLACETATE-COENZYME A LIGASE"/>
    <property type="match status" value="1"/>
</dbReference>
<dbReference type="GO" id="GO:0047475">
    <property type="term" value="F:phenylacetate-CoA ligase activity"/>
    <property type="evidence" value="ECO:0007669"/>
    <property type="project" value="UniProtKB-EC"/>
</dbReference>
<evidence type="ECO:0000256" key="4">
    <source>
        <dbReference type="ARBA" id="ARBA00022598"/>
    </source>
</evidence>
<comment type="pathway">
    <text evidence="6">Aromatic compound metabolism; phenylacetate degradation.</text>
</comment>
<evidence type="ECO:0000256" key="2">
    <source>
        <dbReference type="ARBA" id="ARBA00022450"/>
    </source>
</evidence>
<dbReference type="InterPro" id="IPR045851">
    <property type="entry name" value="AMP-bd_C_sf"/>
</dbReference>
<feature type="domain" description="AMP-dependent ligase C-terminal" evidence="12">
    <location>
        <begin position="335"/>
        <end position="378"/>
    </location>
</feature>
<evidence type="ECO:0000256" key="6">
    <source>
        <dbReference type="ARBA" id="ARBA00060591"/>
    </source>
</evidence>
<protein>
    <recommendedName>
        <fullName evidence="9">Phenylacetate-coenzyme A ligase</fullName>
        <ecNumber evidence="8">6.2.1.30</ecNumber>
    </recommendedName>
    <alternativeName>
        <fullName evidence="10">Phenylacetyl-CoA ligase</fullName>
    </alternativeName>
</protein>
<comment type="caution">
    <text evidence="13">The sequence shown here is derived from an EMBL/GenBank/DDBJ whole genome shotgun (WGS) entry which is preliminary data.</text>
</comment>
<gene>
    <name evidence="13" type="ORF">ENL19_00825</name>
</gene>
<dbReference type="EC" id="6.2.1.30" evidence="8"/>
<dbReference type="GO" id="GO:0010124">
    <property type="term" value="P:phenylacetate catabolic process"/>
    <property type="evidence" value="ECO:0007669"/>
    <property type="project" value="InterPro"/>
</dbReference>
<dbReference type="EMBL" id="DRTB01000054">
    <property type="protein sequence ID" value="HHE04586.1"/>
    <property type="molecule type" value="Genomic_DNA"/>
</dbReference>
<dbReference type="SUPFAM" id="SSF56801">
    <property type="entry name" value="Acetyl-CoA synthetase-like"/>
    <property type="match status" value="1"/>
</dbReference>
<dbReference type="Pfam" id="PF00501">
    <property type="entry name" value="AMP-binding"/>
    <property type="match status" value="1"/>
</dbReference>
<dbReference type="Gene3D" id="3.40.50.12780">
    <property type="entry name" value="N-terminal domain of ligase-like"/>
    <property type="match status" value="1"/>
</dbReference>
<evidence type="ECO:0000259" key="12">
    <source>
        <dbReference type="Pfam" id="PF14535"/>
    </source>
</evidence>
<dbReference type="CDD" id="cd05913">
    <property type="entry name" value="PaaK"/>
    <property type="match status" value="1"/>
</dbReference>
<keyword evidence="2" id="KW-0596">Phosphopantetheine</keyword>
<sequence length="380" mass="43368">MVIWNRDYETIDREELEQLQLERLQQTLSRVYRRVSYYKNLFDKISFDPFEISSLEDLKKIPYTTKDTLRLAYPYDMFAVPLREVVRMQSTSGTTGQPIIVGYTKNDIEHWTDLTARILSAAGVTADDIIMISFPYGLFTGGIGFHYGAERIGASVIPGSSADIEEQLTIIKDYRATVCICAPTFLAQMCEIMEDKGITPAELSLKTALLGAEPWSENFRRQVEEKLSIKLFDNYGLTEIIGPGVSFECEYRNMLHIAEDHFIPEVIDPDTGEPLGFGKKGELVLTTITKEAYPLIRYRTGDLTTLYNEKCECGRSFIRMARVSERIDDMIIINGKNIFPSQFEQILQDVVGKIPKFQIIIDRKDSIDEIEIQVEVSQDI</sequence>
<evidence type="ECO:0000256" key="10">
    <source>
        <dbReference type="ARBA" id="ARBA00075111"/>
    </source>
</evidence>
<dbReference type="InterPro" id="IPR000873">
    <property type="entry name" value="AMP-dep_synth/lig_dom"/>
</dbReference>
<evidence type="ECO:0000256" key="9">
    <source>
        <dbReference type="ARBA" id="ARBA00068695"/>
    </source>
</evidence>
<comment type="subunit">
    <text evidence="1">Monomer.</text>
</comment>
<accession>A0A7C5DAL3</accession>
<feature type="domain" description="AMP-dependent synthetase/ligase" evidence="11">
    <location>
        <begin position="82"/>
        <end position="285"/>
    </location>
</feature>
<proteinExistence type="inferred from homology"/>
<evidence type="ECO:0000256" key="3">
    <source>
        <dbReference type="ARBA" id="ARBA00022553"/>
    </source>
</evidence>
<dbReference type="Gene3D" id="3.30.300.30">
    <property type="match status" value="1"/>
</dbReference>
<evidence type="ECO:0000256" key="7">
    <source>
        <dbReference type="ARBA" id="ARBA00061566"/>
    </source>
</evidence>
<evidence type="ECO:0000313" key="13">
    <source>
        <dbReference type="EMBL" id="HHE04586.1"/>
    </source>
</evidence>